<dbReference type="EMBL" id="BMZI01000005">
    <property type="protein sequence ID" value="GHB24075.1"/>
    <property type="molecule type" value="Genomic_DNA"/>
</dbReference>
<name>A0ABQ3E5F7_9GAMM</name>
<dbReference type="RefSeq" id="WP_189444943.1">
    <property type="nucleotide sequence ID" value="NZ_BMZI01000005.1"/>
</dbReference>
<feature type="transmembrane region" description="Helical" evidence="1">
    <location>
        <begin position="57"/>
        <end position="83"/>
    </location>
</feature>
<gene>
    <name evidence="2" type="ORF">GCM10009038_23890</name>
</gene>
<dbReference type="InterPro" id="IPR018723">
    <property type="entry name" value="DUF2254_membrane"/>
</dbReference>
<sequence>MTGRLHWLWQRLHRSLWYRATLYSLAGMVTALVAWLATPWLEVPSAISVGASAVDSILNIMASSMLAVTTFSLSAMVTSYGSATSNVSPRANILLIEDRVTQNTLATFIGAFLFSLVGIIALAAGIYDEDGRSLLFAVTIVVVVLVVYQLIKWAGYLTRLGRVRDTIDKVETAARQALEQRMENPYLGGSAMPESLPVNLKSVPSEQIGYVQHVDMPRLSSLAESDAQAIYVQVLPGSFVHAGSVLALTAGLDDERAEAIAEAFTIGPSRHFEQDPRFGIIVLAEVASKALSPGINDPGTAIDIIGCGVRVLTPWLRHAAGGIDEAVPAAEHVYVEPLESEDLFEDFFTPIARDGASTVEIGIRLQKALVALAAVSDERTRELIRAHQALIGARFEAGLEMAVDLRRLNTVERV</sequence>
<evidence type="ECO:0000313" key="2">
    <source>
        <dbReference type="EMBL" id="GHB24075.1"/>
    </source>
</evidence>
<comment type="caution">
    <text evidence="2">The sequence shown here is derived from an EMBL/GenBank/DDBJ whole genome shotgun (WGS) entry which is preliminary data.</text>
</comment>
<keyword evidence="1" id="KW-0472">Membrane</keyword>
<dbReference type="Proteomes" id="UP000646745">
    <property type="component" value="Unassembled WGS sequence"/>
</dbReference>
<keyword evidence="1" id="KW-1133">Transmembrane helix</keyword>
<organism evidence="2 3">
    <name type="scientific">Salinicola rhizosphaerae</name>
    <dbReference type="NCBI Taxonomy" id="1443141"/>
    <lineage>
        <taxon>Bacteria</taxon>
        <taxon>Pseudomonadati</taxon>
        <taxon>Pseudomonadota</taxon>
        <taxon>Gammaproteobacteria</taxon>
        <taxon>Oceanospirillales</taxon>
        <taxon>Halomonadaceae</taxon>
        <taxon>Salinicola</taxon>
    </lineage>
</organism>
<dbReference type="Pfam" id="PF10011">
    <property type="entry name" value="DUF2254"/>
    <property type="match status" value="1"/>
</dbReference>
<keyword evidence="3" id="KW-1185">Reference proteome</keyword>
<keyword evidence="1" id="KW-0812">Transmembrane</keyword>
<evidence type="ECO:0008006" key="4">
    <source>
        <dbReference type="Google" id="ProtNLM"/>
    </source>
</evidence>
<protein>
    <recommendedName>
        <fullName evidence="4">DUF2254 domain-containing protein</fullName>
    </recommendedName>
</protein>
<evidence type="ECO:0000313" key="3">
    <source>
        <dbReference type="Proteomes" id="UP000646745"/>
    </source>
</evidence>
<accession>A0ABQ3E5F7</accession>
<feature type="transmembrane region" description="Helical" evidence="1">
    <location>
        <begin position="104"/>
        <end position="127"/>
    </location>
</feature>
<proteinExistence type="predicted"/>
<feature type="transmembrane region" description="Helical" evidence="1">
    <location>
        <begin position="20"/>
        <end position="37"/>
    </location>
</feature>
<feature type="transmembrane region" description="Helical" evidence="1">
    <location>
        <begin position="133"/>
        <end position="151"/>
    </location>
</feature>
<reference evidence="3" key="1">
    <citation type="journal article" date="2019" name="Int. J. Syst. Evol. Microbiol.">
        <title>The Global Catalogue of Microorganisms (GCM) 10K type strain sequencing project: providing services to taxonomists for standard genome sequencing and annotation.</title>
        <authorList>
            <consortium name="The Broad Institute Genomics Platform"/>
            <consortium name="The Broad Institute Genome Sequencing Center for Infectious Disease"/>
            <person name="Wu L."/>
            <person name="Ma J."/>
        </authorList>
    </citation>
    <scope>NUCLEOTIDE SEQUENCE [LARGE SCALE GENOMIC DNA]</scope>
    <source>
        <strain evidence="3">KCTC 32998</strain>
    </source>
</reference>
<evidence type="ECO:0000256" key="1">
    <source>
        <dbReference type="SAM" id="Phobius"/>
    </source>
</evidence>